<comment type="caution">
    <text evidence="1">The sequence shown here is derived from an EMBL/GenBank/DDBJ whole genome shotgun (WGS) entry which is preliminary data.</text>
</comment>
<organism evidence="1 2">
    <name type="scientific">Uliginosibacterium silvisoli</name>
    <dbReference type="NCBI Taxonomy" id="3114758"/>
    <lineage>
        <taxon>Bacteria</taxon>
        <taxon>Pseudomonadati</taxon>
        <taxon>Pseudomonadota</taxon>
        <taxon>Betaproteobacteria</taxon>
        <taxon>Rhodocyclales</taxon>
        <taxon>Zoogloeaceae</taxon>
        <taxon>Uliginosibacterium</taxon>
    </lineage>
</organism>
<dbReference type="Proteomes" id="UP001331561">
    <property type="component" value="Unassembled WGS sequence"/>
</dbReference>
<evidence type="ECO:0000313" key="2">
    <source>
        <dbReference type="Proteomes" id="UP001331561"/>
    </source>
</evidence>
<dbReference type="RefSeq" id="WP_327600431.1">
    <property type="nucleotide sequence ID" value="NZ_JAYXHS010000003.1"/>
</dbReference>
<dbReference type="EMBL" id="JAYXHS010000003">
    <property type="protein sequence ID" value="MEC5387462.1"/>
    <property type="molecule type" value="Genomic_DNA"/>
</dbReference>
<name>A0ABU6K745_9RHOO</name>
<proteinExistence type="predicted"/>
<sequence>MTDTWSRSVFNRVARVADDSANLEFRPDLDVAGESLSTTLRPRFIASAQEGAHHSEAWLNEGWLRWRPVAGASLQAGREVLLWGPSAFWNPSNPFFRDNNKQNSKREIVGHDFLRGRWQVDDALSLSLISQLGPGHKPDARAISARRRDAIKADWIGSEASAAVLVSAEPGKSLGWQGWAQWTASDALILYGEAAWQRPQAYLQLQSDGKTWQRSDSHPYGLNAVLGAAYTFEINWTLSTEYWRNAAGLTETESDALATSVATLSTRTDPAGKGQLANLIQVSDPMRRHYLGLQLVNGSDAKTGWTLRYKRNLDDSSGEAFVMFKRDIGDRLQVWGNVMQRHGGNNDEYGRWVRSSAMLGLSWFLW</sequence>
<reference evidence="1 2" key="1">
    <citation type="submission" date="2024-01" db="EMBL/GenBank/DDBJ databases">
        <title>Uliginosibacterium soil sp. nov.</title>
        <authorList>
            <person name="Lv Y."/>
        </authorList>
    </citation>
    <scope>NUCLEOTIDE SEQUENCE [LARGE SCALE GENOMIC DNA]</scope>
    <source>
        <strain evidence="1 2">H3</strain>
    </source>
</reference>
<keyword evidence="2" id="KW-1185">Reference proteome</keyword>
<accession>A0ABU6K745</accession>
<evidence type="ECO:0000313" key="1">
    <source>
        <dbReference type="EMBL" id="MEC5387462.1"/>
    </source>
</evidence>
<gene>
    <name evidence="1" type="ORF">VVD49_17155</name>
</gene>
<protein>
    <submittedName>
        <fullName evidence="1">Uncharacterized protein</fullName>
    </submittedName>
</protein>